<reference evidence="2" key="1">
    <citation type="journal article" date="2014" name="Int. J. Syst. Evol. Microbiol.">
        <title>Complete genome sequence of Corynebacterium casei LMG S-19264T (=DSM 44701T), isolated from a smear-ripened cheese.</title>
        <authorList>
            <consortium name="US DOE Joint Genome Institute (JGI-PGF)"/>
            <person name="Walter F."/>
            <person name="Albersmeier A."/>
            <person name="Kalinowski J."/>
            <person name="Ruckert C."/>
        </authorList>
    </citation>
    <scope>NUCLEOTIDE SEQUENCE</scope>
    <source>
        <strain evidence="2">CGMCC 1.12214</strain>
    </source>
</reference>
<name>A0A917I925_9HYPH</name>
<dbReference type="InterPro" id="IPR018580">
    <property type="entry name" value="Uncharacterised_YfhO"/>
</dbReference>
<feature type="transmembrane region" description="Helical" evidence="1">
    <location>
        <begin position="446"/>
        <end position="466"/>
    </location>
</feature>
<dbReference type="PANTHER" id="PTHR38454:SF1">
    <property type="entry name" value="INTEGRAL MEMBRANE PROTEIN"/>
    <property type="match status" value="1"/>
</dbReference>
<dbReference type="RefSeq" id="WP_244643874.1">
    <property type="nucleotide sequence ID" value="NZ_BMES01000002.1"/>
</dbReference>
<comment type="caution">
    <text evidence="2">The sequence shown here is derived from an EMBL/GenBank/DDBJ whole genome shotgun (WGS) entry which is preliminary data.</text>
</comment>
<feature type="transmembrane region" description="Helical" evidence="1">
    <location>
        <begin position="113"/>
        <end position="130"/>
    </location>
</feature>
<feature type="transmembrane region" description="Helical" evidence="1">
    <location>
        <begin position="388"/>
        <end position="408"/>
    </location>
</feature>
<feature type="transmembrane region" description="Helical" evidence="1">
    <location>
        <begin position="420"/>
        <end position="440"/>
    </location>
</feature>
<organism evidence="2 3">
    <name type="scientific">Alsobacter metallidurans</name>
    <dbReference type="NCBI Taxonomy" id="340221"/>
    <lineage>
        <taxon>Bacteria</taxon>
        <taxon>Pseudomonadati</taxon>
        <taxon>Pseudomonadota</taxon>
        <taxon>Alphaproteobacteria</taxon>
        <taxon>Hyphomicrobiales</taxon>
        <taxon>Alsobacteraceae</taxon>
        <taxon>Alsobacter</taxon>
    </lineage>
</organism>
<feature type="transmembrane region" description="Helical" evidence="1">
    <location>
        <begin position="356"/>
        <end position="376"/>
    </location>
</feature>
<keyword evidence="1" id="KW-0472">Membrane</keyword>
<keyword evidence="1" id="KW-0812">Transmembrane</keyword>
<accession>A0A917I925</accession>
<feature type="transmembrane region" description="Helical" evidence="1">
    <location>
        <begin position="206"/>
        <end position="223"/>
    </location>
</feature>
<feature type="transmembrane region" description="Helical" evidence="1">
    <location>
        <begin position="21"/>
        <end position="40"/>
    </location>
</feature>
<feature type="transmembrane region" description="Helical" evidence="1">
    <location>
        <begin position="184"/>
        <end position="200"/>
    </location>
</feature>
<keyword evidence="1" id="KW-1133">Transmembrane helix</keyword>
<feature type="transmembrane region" description="Helical" evidence="1">
    <location>
        <begin position="235"/>
        <end position="260"/>
    </location>
</feature>
<keyword evidence="3" id="KW-1185">Reference proteome</keyword>
<dbReference type="EMBL" id="BMES01000002">
    <property type="protein sequence ID" value="GGH23218.1"/>
    <property type="molecule type" value="Genomic_DNA"/>
</dbReference>
<feature type="transmembrane region" description="Helical" evidence="1">
    <location>
        <begin position="323"/>
        <end position="344"/>
    </location>
</feature>
<evidence type="ECO:0000313" key="2">
    <source>
        <dbReference type="EMBL" id="GGH23218.1"/>
    </source>
</evidence>
<reference evidence="2" key="2">
    <citation type="submission" date="2020-09" db="EMBL/GenBank/DDBJ databases">
        <authorList>
            <person name="Sun Q."/>
            <person name="Zhou Y."/>
        </authorList>
    </citation>
    <scope>NUCLEOTIDE SEQUENCE</scope>
    <source>
        <strain evidence="2">CGMCC 1.12214</strain>
    </source>
</reference>
<evidence type="ECO:0000313" key="3">
    <source>
        <dbReference type="Proteomes" id="UP000603912"/>
    </source>
</evidence>
<dbReference type="AlphaFoldDB" id="A0A917I925"/>
<gene>
    <name evidence="2" type="ORF">GCM10007036_28800</name>
</gene>
<feature type="transmembrane region" description="Helical" evidence="1">
    <location>
        <begin position="137"/>
        <end position="155"/>
    </location>
</feature>
<evidence type="ECO:0000256" key="1">
    <source>
        <dbReference type="SAM" id="Phobius"/>
    </source>
</evidence>
<sequence>MRSASTIASTAPALGPERWPLLRAAAFVALGWLALSWPWLSGRATVPWDAKAHFQAQLQFLADSLHRGEAPFWNPFVFAGQPQIADPQSLIFSPPHLLLALLDSSPSLQATDGVALGMLLLGGFAILLLFRDRGWHWGGAVVAALSFAFGCSAAWRIQHTGQVLSLAYLPLAWWALERALDRRSLAYGLLAGVVAGFMVLGRDQVALIGVYLLAGVVLHRWTSAARPLASARASIAPLAAGTVGGILVVGLPLVMTALLAGDSNRPEIDYEGAARGSLHPASLLTAFAANLFGTDGPLVDFWGPPSPAWGPVDLFLARNMGDVYFGAIPLIAILAMGVAGRAFAAREIRFTLAATALLLLYALGRYTPAFALLFHLPGANLYRRPADATFVIGALAAILAGYAVHRLLSGSLAKLSPSKVATGAALIAGGLAACVATAWAKDRLGAAASPLAIAVASLAGAAVLLWGAARTVPRRPTLAVALLTLGLVADLAISNGPNESTALPSAVYDVLRADSRNPTIALLKQRLAATAAPDRRDRVELAGVDFHWPNASMVHRLDNTLGYNPVRLDLYSRATGAQDHVALPSQRTFSPLMPGYRSRLADLLGLRLIVTRGDVAEIDPALQPGDLNEIARTVDGRIYENPRALPRVLFAAEARKADFEALLANGRWPDFDPTRTVLLQDAPIAKPLALGPAGKVEIRRYANTQVVVSAASATGGYVVLNDVWHPWWFAEVDGQPAPLLRANVIFRAVLVPPGEHEVRFVFRPLDGAWDELNSRIQGH</sequence>
<evidence type="ECO:0008006" key="4">
    <source>
        <dbReference type="Google" id="ProtNLM"/>
    </source>
</evidence>
<protein>
    <recommendedName>
        <fullName evidence="4">YfhO family protein</fullName>
    </recommendedName>
</protein>
<proteinExistence type="predicted"/>
<dbReference type="PANTHER" id="PTHR38454">
    <property type="entry name" value="INTEGRAL MEMBRANE PROTEIN-RELATED"/>
    <property type="match status" value="1"/>
</dbReference>
<dbReference type="Proteomes" id="UP000603912">
    <property type="component" value="Unassembled WGS sequence"/>
</dbReference>